<sequence length="403" mass="45123">MKPPQGDRLRAVMYNGPVTWPCVLIQVLDAIIVLGVIPAPLLAFWAGLWAAMDVLIFPKDKELTAWSCVAIGVTLLLLLNFFQKVFYDATRNINPFLYGFLWRLHAYVGTFASVSMWRGMWEGLEFYTGKSALSLVIGAIIAAAILIPLRVFNGIVGSPALVGKEVVADPFKIHTRFQTIPSRSCKFVLDVFLNVFVISVLTVVYFRAVYDLMEKVLYPGDKVRNLWACMMLGNGVLVLCIVAQRYVVMAYRALEDRVWLRIALDDAFILVVSFGVVNVWRGWWEFFDFYLLASGDILLRGSLLHLAGVSVCFLLCMARTLSFPLSPERLDGELNCKTDNIMGMYLEDKECCCFEPFHVTEDNTCMSQEDEDARLVVTGTTEESEEGSLHNKAGTGYGSTPGH</sequence>
<dbReference type="InterPro" id="IPR032751">
    <property type="entry name" value="Fuseless"/>
</dbReference>
<feature type="transmembrane region" description="Helical" evidence="2">
    <location>
        <begin position="258"/>
        <end position="277"/>
    </location>
</feature>
<evidence type="ECO:0000313" key="3">
    <source>
        <dbReference type="Proteomes" id="UP000515135"/>
    </source>
</evidence>
<keyword evidence="2" id="KW-0472">Membrane</keyword>
<reference evidence="4" key="1">
    <citation type="submission" date="2025-08" db="UniProtKB">
        <authorList>
            <consortium name="RefSeq"/>
        </authorList>
    </citation>
    <scope>IDENTIFICATION</scope>
    <source>
        <tissue evidence="4">Gonad</tissue>
    </source>
</reference>
<feature type="transmembrane region" description="Helical" evidence="2">
    <location>
        <begin position="21"/>
        <end position="51"/>
    </location>
</feature>
<dbReference type="GeneID" id="109467983"/>
<feature type="transmembrane region" description="Helical" evidence="2">
    <location>
        <begin position="187"/>
        <end position="205"/>
    </location>
</feature>
<dbReference type="PANTHER" id="PTHR35270">
    <property type="entry name" value="FUSELESS, ISOFORM A"/>
    <property type="match status" value="1"/>
</dbReference>
<dbReference type="AlphaFoldDB" id="A0A6P4YB99"/>
<dbReference type="KEGG" id="bbel:109467983"/>
<accession>A0A6P4YB99</accession>
<feature type="transmembrane region" description="Helical" evidence="2">
    <location>
        <begin position="297"/>
        <end position="318"/>
    </location>
</feature>
<feature type="transmembrane region" description="Helical" evidence="2">
    <location>
        <begin position="63"/>
        <end position="83"/>
    </location>
</feature>
<dbReference type="OrthoDB" id="45313at2759"/>
<keyword evidence="3" id="KW-1185">Reference proteome</keyword>
<feature type="transmembrane region" description="Helical" evidence="2">
    <location>
        <begin position="132"/>
        <end position="152"/>
    </location>
</feature>
<dbReference type="RefSeq" id="XP_019621723.1">
    <property type="nucleotide sequence ID" value="XM_019766164.1"/>
</dbReference>
<name>A0A6P4YB99_BRABE</name>
<keyword evidence="2" id="KW-1133">Transmembrane helix</keyword>
<proteinExistence type="predicted"/>
<feature type="region of interest" description="Disordered" evidence="1">
    <location>
        <begin position="379"/>
        <end position="403"/>
    </location>
</feature>
<protein>
    <submittedName>
        <fullName evidence="4">Uncharacterized protein LOC109467983</fullName>
    </submittedName>
</protein>
<feature type="transmembrane region" description="Helical" evidence="2">
    <location>
        <begin position="225"/>
        <end position="246"/>
    </location>
</feature>
<organism evidence="3 4">
    <name type="scientific">Branchiostoma belcheri</name>
    <name type="common">Amphioxus</name>
    <dbReference type="NCBI Taxonomy" id="7741"/>
    <lineage>
        <taxon>Eukaryota</taxon>
        <taxon>Metazoa</taxon>
        <taxon>Chordata</taxon>
        <taxon>Cephalochordata</taxon>
        <taxon>Leptocardii</taxon>
        <taxon>Amphioxiformes</taxon>
        <taxon>Branchiostomatidae</taxon>
        <taxon>Branchiostoma</taxon>
    </lineage>
</organism>
<evidence type="ECO:0000256" key="1">
    <source>
        <dbReference type="SAM" id="MobiDB-lite"/>
    </source>
</evidence>
<gene>
    <name evidence="4" type="primary">LOC109467983</name>
</gene>
<feature type="transmembrane region" description="Helical" evidence="2">
    <location>
        <begin position="95"/>
        <end position="120"/>
    </location>
</feature>
<dbReference type="Proteomes" id="UP000515135">
    <property type="component" value="Unplaced"/>
</dbReference>
<dbReference type="Pfam" id="PF15993">
    <property type="entry name" value="Fuseless"/>
    <property type="match status" value="1"/>
</dbReference>
<keyword evidence="2" id="KW-0812">Transmembrane</keyword>
<evidence type="ECO:0000313" key="4">
    <source>
        <dbReference type="RefSeq" id="XP_019621723.1"/>
    </source>
</evidence>
<evidence type="ECO:0000256" key="2">
    <source>
        <dbReference type="SAM" id="Phobius"/>
    </source>
</evidence>
<dbReference type="PANTHER" id="PTHR35270:SF2">
    <property type="entry name" value="FUSELESS, ISOFORM A"/>
    <property type="match status" value="1"/>
</dbReference>